<evidence type="ECO:0000313" key="1">
    <source>
        <dbReference type="EMBL" id="QQK08393.1"/>
    </source>
</evidence>
<evidence type="ECO:0000313" key="2">
    <source>
        <dbReference type="Proteomes" id="UP000595814"/>
    </source>
</evidence>
<protein>
    <submittedName>
        <fullName evidence="1">(2Fe-2S)-binding protein</fullName>
    </submittedName>
</protein>
<reference evidence="1 2" key="1">
    <citation type="journal article" date="2022" name="Int. J. Syst. Evol. Microbiol.">
        <title>Miniphocaeibacter halophilus sp. nov., an ammonium-tolerant acetate-producing bacterium isolated from a biogas system.</title>
        <authorList>
            <person name="Schnurer A."/>
            <person name="Singh A."/>
            <person name="Bi S."/>
            <person name="Qiao W."/>
            <person name="Westerholm M."/>
        </authorList>
    </citation>
    <scope>NUCLEOTIDE SEQUENCE [LARGE SCALE GENOMIC DNA]</scope>
    <source>
        <strain evidence="1 2">AMB_01</strain>
    </source>
</reference>
<dbReference type="Proteomes" id="UP000595814">
    <property type="component" value="Chromosome"/>
</dbReference>
<proteinExistence type="predicted"/>
<gene>
    <name evidence="1" type="ORF">JFY71_02295</name>
</gene>
<name>A0AC61N9J3_9FIRM</name>
<keyword evidence="2" id="KW-1185">Reference proteome</keyword>
<organism evidence="1 2">
    <name type="scientific">Miniphocaeibacter halophilus</name>
    <dbReference type="NCBI Taxonomy" id="2931922"/>
    <lineage>
        <taxon>Bacteria</taxon>
        <taxon>Bacillati</taxon>
        <taxon>Bacillota</taxon>
        <taxon>Tissierellia</taxon>
        <taxon>Tissierellales</taxon>
        <taxon>Peptoniphilaceae</taxon>
        <taxon>Miniphocaeibacter</taxon>
    </lineage>
</organism>
<dbReference type="EMBL" id="CP066744">
    <property type="protein sequence ID" value="QQK08393.1"/>
    <property type="molecule type" value="Genomic_DNA"/>
</dbReference>
<accession>A0AC61N9J3</accession>
<sequence length="156" mass="17174">MENYYLNINGNNYKIIGDENESLLNILREKLNLTGAKCGCETGTCGTCKVIIDGKAVKSCRVRGFDLQNSKIETIEGLADGYKLHPIQEAFIEAGAIQCGFCTPAMILTTKALLNENKNPTEEEIRFAFRENLCRCTGYVQIVEAVKLAAKKLGGM</sequence>